<proteinExistence type="predicted"/>
<keyword evidence="1" id="KW-0812">Transmembrane</keyword>
<keyword evidence="1" id="KW-0472">Membrane</keyword>
<organism evidence="3 4">
    <name type="scientific">Tahibacter soli</name>
    <dbReference type="NCBI Taxonomy" id="2983605"/>
    <lineage>
        <taxon>Bacteria</taxon>
        <taxon>Pseudomonadati</taxon>
        <taxon>Pseudomonadota</taxon>
        <taxon>Gammaproteobacteria</taxon>
        <taxon>Lysobacterales</taxon>
        <taxon>Rhodanobacteraceae</taxon>
        <taxon>Tahibacter</taxon>
    </lineage>
</organism>
<dbReference type="EMBL" id="JAOVZO020000018">
    <property type="protein sequence ID" value="MDC8013615.1"/>
    <property type="molecule type" value="Genomic_DNA"/>
</dbReference>
<keyword evidence="1" id="KW-1133">Transmembrane helix</keyword>
<dbReference type="SUPFAM" id="SSF140931">
    <property type="entry name" value="Fic-like"/>
    <property type="match status" value="1"/>
</dbReference>
<accession>A0A9X3YLT6</accession>
<protein>
    <submittedName>
        <fullName evidence="3">Fic family protein</fullName>
    </submittedName>
</protein>
<sequence>MADRDLRGPRIAPATLLALLDHAGARRAGDANAEEDPGFDDALWDVLAAYAISSAPWRGALPVHPSALPRPLDAAPDTSLLAVGLRLRSRATEVDMRRPGFATLRQFHRGIVVGDSPENPFRVHELATALPDGSVMRLPAPSDVKGIVKRLFSRYDAGNRGVAAAFALGIAVVAVHPFVDGNGRTTRSLVYRLLRDLRGPSAAALNIAFFFQASGRFWRAAYPRLLRGNFDEFDALVATASAGARSISGDMRAAQRRFDELLAARHGAAPAPSCGAAMPESGGRACASDEVSGRKSGTPDFLWEACAGNGDLPTKRTGLVDPAAIGAMDVMTPSIFKVLN</sequence>
<feature type="domain" description="Fido" evidence="2">
    <location>
        <begin position="99"/>
        <end position="239"/>
    </location>
</feature>
<keyword evidence="4" id="KW-1185">Reference proteome</keyword>
<dbReference type="InterPro" id="IPR003812">
    <property type="entry name" value="Fido"/>
</dbReference>
<evidence type="ECO:0000313" key="4">
    <source>
        <dbReference type="Proteomes" id="UP001139971"/>
    </source>
</evidence>
<evidence type="ECO:0000259" key="2">
    <source>
        <dbReference type="PROSITE" id="PS51459"/>
    </source>
</evidence>
<reference evidence="3" key="1">
    <citation type="submission" date="2023-02" db="EMBL/GenBank/DDBJ databases">
        <title>Tahibacter soli sp. nov. isolated from soil.</title>
        <authorList>
            <person name="Baek J.H."/>
            <person name="Lee J.K."/>
            <person name="Choi D.G."/>
            <person name="Jeon C.O."/>
        </authorList>
    </citation>
    <scope>NUCLEOTIDE SEQUENCE</scope>
    <source>
        <strain evidence="3">BL</strain>
    </source>
</reference>
<feature type="transmembrane region" description="Helical" evidence="1">
    <location>
        <begin position="161"/>
        <end position="179"/>
    </location>
</feature>
<dbReference type="AlphaFoldDB" id="A0A9X3YLT6"/>
<dbReference type="PROSITE" id="PS51459">
    <property type="entry name" value="FIDO"/>
    <property type="match status" value="1"/>
</dbReference>
<dbReference type="Gene3D" id="1.10.3290.10">
    <property type="entry name" value="Fido-like domain"/>
    <property type="match status" value="1"/>
</dbReference>
<dbReference type="Pfam" id="PF02661">
    <property type="entry name" value="Fic"/>
    <property type="match status" value="1"/>
</dbReference>
<comment type="caution">
    <text evidence="3">The sequence shown here is derived from an EMBL/GenBank/DDBJ whole genome shotgun (WGS) entry which is preliminary data.</text>
</comment>
<evidence type="ECO:0000313" key="3">
    <source>
        <dbReference type="EMBL" id="MDC8013615.1"/>
    </source>
</evidence>
<dbReference type="Proteomes" id="UP001139971">
    <property type="component" value="Unassembled WGS sequence"/>
</dbReference>
<evidence type="ECO:0000256" key="1">
    <source>
        <dbReference type="SAM" id="Phobius"/>
    </source>
</evidence>
<dbReference type="InterPro" id="IPR036597">
    <property type="entry name" value="Fido-like_dom_sf"/>
</dbReference>
<name>A0A9X3YLT6_9GAMM</name>
<dbReference type="RefSeq" id="WP_263542310.1">
    <property type="nucleotide sequence ID" value="NZ_JAOVZO020000018.1"/>
</dbReference>
<gene>
    <name evidence="3" type="ORF">OD750_013815</name>
</gene>